<dbReference type="SUPFAM" id="SSF53850">
    <property type="entry name" value="Periplasmic binding protein-like II"/>
    <property type="match status" value="1"/>
</dbReference>
<accession>A0A1M6NV32</accession>
<evidence type="ECO:0000313" key="8">
    <source>
        <dbReference type="Proteomes" id="UP000184465"/>
    </source>
</evidence>
<dbReference type="EMBL" id="FRAG01000019">
    <property type="protein sequence ID" value="SHJ99502.1"/>
    <property type="molecule type" value="Genomic_DNA"/>
</dbReference>
<dbReference type="Proteomes" id="UP000184465">
    <property type="component" value="Unassembled WGS sequence"/>
</dbReference>
<dbReference type="GO" id="GO:0043190">
    <property type="term" value="C:ATP-binding cassette (ABC) transporter complex"/>
    <property type="evidence" value="ECO:0007669"/>
    <property type="project" value="InterPro"/>
</dbReference>
<evidence type="ECO:0000259" key="6">
    <source>
        <dbReference type="Pfam" id="PF00496"/>
    </source>
</evidence>
<dbReference type="OrthoDB" id="9772924at2"/>
<dbReference type="PANTHER" id="PTHR30290">
    <property type="entry name" value="PERIPLASMIC BINDING COMPONENT OF ABC TRANSPORTER"/>
    <property type="match status" value="1"/>
</dbReference>
<dbReference type="AlphaFoldDB" id="A0A1M6NV32"/>
<name>A0A1M6NV32_PARC5</name>
<dbReference type="Gene3D" id="3.90.76.10">
    <property type="entry name" value="Dipeptide-binding Protein, Domain 1"/>
    <property type="match status" value="1"/>
</dbReference>
<evidence type="ECO:0000256" key="1">
    <source>
        <dbReference type="ARBA" id="ARBA00004193"/>
    </source>
</evidence>
<evidence type="ECO:0000256" key="2">
    <source>
        <dbReference type="ARBA" id="ARBA00005695"/>
    </source>
</evidence>
<feature type="signal peptide" evidence="5">
    <location>
        <begin position="1"/>
        <end position="23"/>
    </location>
</feature>
<keyword evidence="3" id="KW-0813">Transport</keyword>
<dbReference type="GO" id="GO:0015833">
    <property type="term" value="P:peptide transport"/>
    <property type="evidence" value="ECO:0007669"/>
    <property type="project" value="TreeGrafter"/>
</dbReference>
<comment type="subcellular location">
    <subcellularLocation>
        <location evidence="1">Cell membrane</location>
        <topology evidence="1">Lipid-anchor</topology>
    </subcellularLocation>
</comment>
<dbReference type="PANTHER" id="PTHR30290:SF9">
    <property type="entry name" value="OLIGOPEPTIDE-BINDING PROTEIN APPA"/>
    <property type="match status" value="1"/>
</dbReference>
<organism evidence="7 8">
    <name type="scientific">Paramaledivibacter caminithermalis (strain DSM 15212 / CIP 107654 / DViRD3)</name>
    <name type="common">Clostridium caminithermale</name>
    <dbReference type="NCBI Taxonomy" id="1121301"/>
    <lineage>
        <taxon>Bacteria</taxon>
        <taxon>Bacillati</taxon>
        <taxon>Bacillota</taxon>
        <taxon>Clostridia</taxon>
        <taxon>Peptostreptococcales</taxon>
        <taxon>Caminicellaceae</taxon>
        <taxon>Paramaledivibacter</taxon>
    </lineage>
</organism>
<evidence type="ECO:0000256" key="3">
    <source>
        <dbReference type="ARBA" id="ARBA00022448"/>
    </source>
</evidence>
<dbReference type="Gene3D" id="3.40.190.10">
    <property type="entry name" value="Periplasmic binding protein-like II"/>
    <property type="match status" value="1"/>
</dbReference>
<gene>
    <name evidence="7" type="ORF">SAMN02745912_01892</name>
</gene>
<protein>
    <submittedName>
        <fullName evidence="7">Peptide/nickel transport system substrate-binding protein</fullName>
    </submittedName>
</protein>
<reference evidence="7 8" key="1">
    <citation type="submission" date="2016-11" db="EMBL/GenBank/DDBJ databases">
        <authorList>
            <person name="Jaros S."/>
            <person name="Januszkiewicz K."/>
            <person name="Wedrychowicz H."/>
        </authorList>
    </citation>
    <scope>NUCLEOTIDE SEQUENCE [LARGE SCALE GENOMIC DNA]</scope>
    <source>
        <strain evidence="7 8">DSM 15212</strain>
    </source>
</reference>
<dbReference type="InterPro" id="IPR023765">
    <property type="entry name" value="SBP_5_CS"/>
</dbReference>
<dbReference type="RefSeq" id="WP_073149238.1">
    <property type="nucleotide sequence ID" value="NZ_FRAG01000019.1"/>
</dbReference>
<dbReference type="InterPro" id="IPR030678">
    <property type="entry name" value="Peptide/Ni-bd"/>
</dbReference>
<evidence type="ECO:0000313" key="7">
    <source>
        <dbReference type="EMBL" id="SHJ99502.1"/>
    </source>
</evidence>
<dbReference type="Gene3D" id="3.10.105.10">
    <property type="entry name" value="Dipeptide-binding Protein, Domain 3"/>
    <property type="match status" value="1"/>
</dbReference>
<dbReference type="PROSITE" id="PS01040">
    <property type="entry name" value="SBP_BACTERIAL_5"/>
    <property type="match status" value="1"/>
</dbReference>
<dbReference type="CDD" id="cd08499">
    <property type="entry name" value="PBP2_Ylib_like"/>
    <property type="match status" value="1"/>
</dbReference>
<dbReference type="Pfam" id="PF00496">
    <property type="entry name" value="SBP_bac_5"/>
    <property type="match status" value="1"/>
</dbReference>
<dbReference type="InterPro" id="IPR039424">
    <property type="entry name" value="SBP_5"/>
</dbReference>
<sequence>MIKNKKFIMILSAIMVFALVLSACGTKPAEEGEPTGDKAVKDTLVIAQGADAKSLDPHATNDQPSSRVSKQIYNTLVESTVDMELVPGLAESWNQVDETTWEFNIRKGVKFHNGEELKASDVKFSIDRMLASKKVAHIVEAIDSVEVIDDYKVIIKTKEPFGPLLAHLSHTATSIVNEKAVTEAGENYGQNPVGTGPFKFVSWEAGDKITLERFDDYYKGPANVKTVVFRNITEGTNRTIGLETGELDIAYEIEPIDKDRVANHEKLQLIEGPSLSMAYIGMNNQKEPFNNEKVRKAINYAINVDDIITAVLNGAGQKANSPIGPRVFAHNDALKPYEYDPAKAKELLKEAGYENGFQTTIWTNDNPVRMQIAQIVQAQLKEIGIDVAIEPLEWGSYLERTAKGEHDMFILGWVTVTADPDYGLYALYHSSQHGGAGNRNFYTNEEVDKLLEEGRTAIDPEKRTEAYKKAQEIIVNDAPDVLLYYGTQNVGAQKSVKGFELHPAGHHSVYGVSFE</sequence>
<feature type="chain" id="PRO_5038543684" evidence="5">
    <location>
        <begin position="24"/>
        <end position="515"/>
    </location>
</feature>
<evidence type="ECO:0000256" key="4">
    <source>
        <dbReference type="ARBA" id="ARBA00022729"/>
    </source>
</evidence>
<dbReference type="STRING" id="1121301.SAMN02745912_01892"/>
<dbReference type="GO" id="GO:1904680">
    <property type="term" value="F:peptide transmembrane transporter activity"/>
    <property type="evidence" value="ECO:0007669"/>
    <property type="project" value="TreeGrafter"/>
</dbReference>
<evidence type="ECO:0000256" key="5">
    <source>
        <dbReference type="SAM" id="SignalP"/>
    </source>
</evidence>
<keyword evidence="4 5" id="KW-0732">Signal</keyword>
<feature type="domain" description="Solute-binding protein family 5" evidence="6">
    <location>
        <begin position="84"/>
        <end position="432"/>
    </location>
</feature>
<dbReference type="PROSITE" id="PS51257">
    <property type="entry name" value="PROKAR_LIPOPROTEIN"/>
    <property type="match status" value="1"/>
</dbReference>
<dbReference type="GO" id="GO:0042597">
    <property type="term" value="C:periplasmic space"/>
    <property type="evidence" value="ECO:0007669"/>
    <property type="project" value="UniProtKB-ARBA"/>
</dbReference>
<keyword evidence="8" id="KW-1185">Reference proteome</keyword>
<proteinExistence type="inferred from homology"/>
<dbReference type="PIRSF" id="PIRSF002741">
    <property type="entry name" value="MppA"/>
    <property type="match status" value="1"/>
</dbReference>
<dbReference type="InterPro" id="IPR000914">
    <property type="entry name" value="SBP_5_dom"/>
</dbReference>
<comment type="similarity">
    <text evidence="2">Belongs to the bacterial solute-binding protein 5 family.</text>
</comment>